<dbReference type="Proteomes" id="UP000273516">
    <property type="component" value="Unassembled WGS sequence"/>
</dbReference>
<dbReference type="OrthoDB" id="3691511at2"/>
<keyword evidence="3" id="KW-1185">Reference proteome</keyword>
<evidence type="ECO:0000313" key="2">
    <source>
        <dbReference type="EMBL" id="RMC35250.1"/>
    </source>
</evidence>
<keyword evidence="1" id="KW-0812">Transmembrane</keyword>
<dbReference type="AlphaFoldDB" id="A0A3M0MHT3"/>
<comment type="caution">
    <text evidence="2">The sequence shown here is derived from an EMBL/GenBank/DDBJ whole genome shotgun (WGS) entry which is preliminary data.</text>
</comment>
<feature type="transmembrane region" description="Helical" evidence="1">
    <location>
        <begin position="12"/>
        <end position="33"/>
    </location>
</feature>
<proteinExistence type="predicted"/>
<sequence length="172" mass="18702">MNNPIKRLAELLLPGSLLGAIAALAVGGVALYGGLPTGYIVVSILAIGVPLALFGAGYSFLLASARIRIGGITPAVGYWLIGYTVSRTVYEIAVNTYLGQPFLLSDGVFAFFGFQLLVSTGFAVGFMWLHENIAPLWWLRIRDRNPVAAAYVAAYMQQSVYQERNKERVKRT</sequence>
<evidence type="ECO:0000256" key="1">
    <source>
        <dbReference type="SAM" id="Phobius"/>
    </source>
</evidence>
<name>A0A3M0MHT3_9RHOB</name>
<keyword evidence="1" id="KW-1133">Transmembrane helix</keyword>
<feature type="transmembrane region" description="Helical" evidence="1">
    <location>
        <begin position="109"/>
        <end position="129"/>
    </location>
</feature>
<organism evidence="2 3">
    <name type="scientific">Paracoccus alkanivorans</name>
    <dbReference type="NCBI Taxonomy" id="2116655"/>
    <lineage>
        <taxon>Bacteria</taxon>
        <taxon>Pseudomonadati</taxon>
        <taxon>Pseudomonadota</taxon>
        <taxon>Alphaproteobacteria</taxon>
        <taxon>Rhodobacterales</taxon>
        <taxon>Paracoccaceae</taxon>
        <taxon>Paracoccus</taxon>
    </lineage>
</organism>
<feature type="transmembrane region" description="Helical" evidence="1">
    <location>
        <begin position="39"/>
        <end position="62"/>
    </location>
</feature>
<protein>
    <submittedName>
        <fullName evidence="2">Uncharacterized protein</fullName>
    </submittedName>
</protein>
<gene>
    <name evidence="2" type="ORF">C9E81_08280</name>
</gene>
<accession>A0A3M0MHT3</accession>
<keyword evidence="1" id="KW-0472">Membrane</keyword>
<evidence type="ECO:0000313" key="3">
    <source>
        <dbReference type="Proteomes" id="UP000273516"/>
    </source>
</evidence>
<dbReference type="RefSeq" id="WP_122111873.1">
    <property type="nucleotide sequence ID" value="NZ_QOKZ01000003.1"/>
</dbReference>
<feature type="transmembrane region" description="Helical" evidence="1">
    <location>
        <begin position="69"/>
        <end position="89"/>
    </location>
</feature>
<reference evidence="2 3" key="1">
    <citation type="submission" date="2018-07" db="EMBL/GenBank/DDBJ databases">
        <authorList>
            <person name="Zhang Y."/>
            <person name="Wang L."/>
            <person name="Ma S."/>
        </authorList>
    </citation>
    <scope>NUCLEOTIDE SEQUENCE [LARGE SCALE GENOMIC DNA]</scope>
    <source>
        <strain evidence="2 3">4-2</strain>
    </source>
</reference>
<dbReference type="EMBL" id="QOKZ01000003">
    <property type="protein sequence ID" value="RMC35250.1"/>
    <property type="molecule type" value="Genomic_DNA"/>
</dbReference>